<dbReference type="Pfam" id="PF00248">
    <property type="entry name" value="Aldo_ket_red"/>
    <property type="match status" value="1"/>
</dbReference>
<dbReference type="RefSeq" id="WP_162638826.1">
    <property type="nucleotide sequence ID" value="NZ_CP048286.1"/>
</dbReference>
<dbReference type="SUPFAM" id="SSF51430">
    <property type="entry name" value="NAD(P)-linked oxidoreductase"/>
    <property type="match status" value="1"/>
</dbReference>
<feature type="domain" description="NADP-dependent oxidoreductase" evidence="2">
    <location>
        <begin position="16"/>
        <end position="308"/>
    </location>
</feature>
<dbReference type="InterPro" id="IPR050523">
    <property type="entry name" value="AKR_Detox_Biosynth"/>
</dbReference>
<keyword evidence="4" id="KW-1185">Reference proteome</keyword>
<dbReference type="GO" id="GO:0005829">
    <property type="term" value="C:cytosol"/>
    <property type="evidence" value="ECO:0007669"/>
    <property type="project" value="UniProtKB-ARBA"/>
</dbReference>
<dbReference type="InterPro" id="IPR020471">
    <property type="entry name" value="AKR"/>
</dbReference>
<dbReference type="Gene3D" id="3.20.20.100">
    <property type="entry name" value="NADP-dependent oxidoreductase domain"/>
    <property type="match status" value="1"/>
</dbReference>
<dbReference type="FunFam" id="3.20.20.100:FF:000004">
    <property type="entry name" value="Oxidoreductase, aldo/keto reductase"/>
    <property type="match status" value="1"/>
</dbReference>
<dbReference type="InterPro" id="IPR036812">
    <property type="entry name" value="NAD(P)_OxRdtase_dom_sf"/>
</dbReference>
<name>A0A6C0NVA1_9BACL</name>
<protein>
    <submittedName>
        <fullName evidence="3">Aldo/keto reductase</fullName>
    </submittedName>
</protein>
<gene>
    <name evidence="3" type="ORF">GZH47_04230</name>
</gene>
<evidence type="ECO:0000256" key="1">
    <source>
        <dbReference type="ARBA" id="ARBA00023002"/>
    </source>
</evidence>
<keyword evidence="1" id="KW-0560">Oxidoreductase</keyword>
<organism evidence="3 4">
    <name type="scientific">Paenibacillus rhizovicinus</name>
    <dbReference type="NCBI Taxonomy" id="2704463"/>
    <lineage>
        <taxon>Bacteria</taxon>
        <taxon>Bacillati</taxon>
        <taxon>Bacillota</taxon>
        <taxon>Bacilli</taxon>
        <taxon>Bacillales</taxon>
        <taxon>Paenibacillaceae</taxon>
        <taxon>Paenibacillus</taxon>
    </lineage>
</organism>
<proteinExistence type="predicted"/>
<dbReference type="InterPro" id="IPR023210">
    <property type="entry name" value="NADP_OxRdtase_dom"/>
</dbReference>
<dbReference type="PANTHER" id="PTHR43364:SF4">
    <property type="entry name" value="NAD(P)-LINKED OXIDOREDUCTASE SUPERFAMILY PROTEIN"/>
    <property type="match status" value="1"/>
</dbReference>
<dbReference type="PANTHER" id="PTHR43364">
    <property type="entry name" value="NADH-SPECIFIC METHYLGLYOXAL REDUCTASE-RELATED"/>
    <property type="match status" value="1"/>
</dbReference>
<dbReference type="AlphaFoldDB" id="A0A6C0NVA1"/>
<dbReference type="EMBL" id="CP048286">
    <property type="protein sequence ID" value="QHW30124.1"/>
    <property type="molecule type" value="Genomic_DNA"/>
</dbReference>
<evidence type="ECO:0000313" key="3">
    <source>
        <dbReference type="EMBL" id="QHW30124.1"/>
    </source>
</evidence>
<sequence length="317" mass="34508">MRYRNLGTSGLEVSVLGLGTNAFGGRADKQTSIRVLHHAVDNGITFIDTANIYTGTKSEEIIGEAFEGRRQDVLLATKAGIKRGEGLNARGASRQHIFQEIEGSLRRLRTDYIDLYQIHVFDPKTPLDETLRALDDLVTSGKVRYVGASNYSAWQMMKSLAVSESRRLIKYASVQPGYSLADRGVERELVPFCVDQGIGLIPYFPLAGGILTGKYSGGNVPSGSQLDMNPNFANRLNAARVQLGEQVTKIAAELGVSATALSLAWLMHQPSVSTVIAGATRESQIDENLKAVNLELSADVLKSLDEVSKDFIYSPPF</sequence>
<dbReference type="Proteomes" id="UP000479114">
    <property type="component" value="Chromosome"/>
</dbReference>
<accession>A0A6C0NVA1</accession>
<evidence type="ECO:0000259" key="2">
    <source>
        <dbReference type="Pfam" id="PF00248"/>
    </source>
</evidence>
<dbReference type="PRINTS" id="PR00069">
    <property type="entry name" value="ALDKETRDTASE"/>
</dbReference>
<dbReference type="GO" id="GO:0016491">
    <property type="term" value="F:oxidoreductase activity"/>
    <property type="evidence" value="ECO:0007669"/>
    <property type="project" value="UniProtKB-KW"/>
</dbReference>
<evidence type="ECO:0000313" key="4">
    <source>
        <dbReference type="Proteomes" id="UP000479114"/>
    </source>
</evidence>
<dbReference type="KEGG" id="prz:GZH47_04230"/>
<reference evidence="3 4" key="1">
    <citation type="submission" date="2020-02" db="EMBL/GenBank/DDBJ databases">
        <title>Paenibacillus sp. nov., isolated from rhizosphere soil of tomato.</title>
        <authorList>
            <person name="Weon H.-Y."/>
            <person name="Lee S.A."/>
        </authorList>
    </citation>
    <scope>NUCLEOTIDE SEQUENCE [LARGE SCALE GENOMIC DNA]</scope>
    <source>
        <strain evidence="3 4">14171R-81</strain>
    </source>
</reference>